<gene>
    <name evidence="5" type="primary">rpmC</name>
    <name evidence="6" type="ORF">CR164_03470</name>
</gene>
<name>A0A317T8Y7_9CHLB</name>
<keyword evidence="3 5" id="KW-0687">Ribonucleoprotein</keyword>
<dbReference type="GO" id="GO:0003735">
    <property type="term" value="F:structural constituent of ribosome"/>
    <property type="evidence" value="ECO:0007669"/>
    <property type="project" value="InterPro"/>
</dbReference>
<sequence length="68" mass="7961">MKKHEIAAMSRQELVDSIRELEDRLADLKFYKAIEPPQNPMVFRNSRRDIAKMKTRLSQLAKQESSEG</sequence>
<comment type="similarity">
    <text evidence="1 5">Belongs to the universal ribosomal protein uL29 family.</text>
</comment>
<evidence type="ECO:0000256" key="5">
    <source>
        <dbReference type="HAMAP-Rule" id="MF_00374"/>
    </source>
</evidence>
<reference evidence="7" key="1">
    <citation type="submission" date="2017-10" db="EMBL/GenBank/DDBJ databases">
        <authorList>
            <person name="Gaisin V.A."/>
            <person name="Rysina M.S."/>
            <person name="Grouzdev D.S."/>
        </authorList>
    </citation>
    <scope>NUCLEOTIDE SEQUENCE [LARGE SCALE GENOMIC DNA]</scope>
    <source>
        <strain evidence="7">V1</strain>
    </source>
</reference>
<evidence type="ECO:0000313" key="7">
    <source>
        <dbReference type="Proteomes" id="UP000246278"/>
    </source>
</evidence>
<dbReference type="EMBL" id="PDNZ01000002">
    <property type="protein sequence ID" value="PWW82810.1"/>
    <property type="molecule type" value="Genomic_DNA"/>
</dbReference>
<evidence type="ECO:0000313" key="6">
    <source>
        <dbReference type="EMBL" id="PWW82810.1"/>
    </source>
</evidence>
<evidence type="ECO:0000256" key="2">
    <source>
        <dbReference type="ARBA" id="ARBA00022980"/>
    </source>
</evidence>
<comment type="caution">
    <text evidence="6">The sequence shown here is derived from an EMBL/GenBank/DDBJ whole genome shotgun (WGS) entry which is preliminary data.</text>
</comment>
<evidence type="ECO:0000256" key="3">
    <source>
        <dbReference type="ARBA" id="ARBA00023274"/>
    </source>
</evidence>
<organism evidence="6 7">
    <name type="scientific">Prosthecochloris marina</name>
    <dbReference type="NCBI Taxonomy" id="2017681"/>
    <lineage>
        <taxon>Bacteria</taxon>
        <taxon>Pseudomonadati</taxon>
        <taxon>Chlorobiota</taxon>
        <taxon>Chlorobiia</taxon>
        <taxon>Chlorobiales</taxon>
        <taxon>Chlorobiaceae</taxon>
        <taxon>Prosthecochloris</taxon>
    </lineage>
</organism>
<dbReference type="PROSITE" id="PS00579">
    <property type="entry name" value="RIBOSOMAL_L29"/>
    <property type="match status" value="1"/>
</dbReference>
<dbReference type="GO" id="GO:0005840">
    <property type="term" value="C:ribosome"/>
    <property type="evidence" value="ECO:0007669"/>
    <property type="project" value="UniProtKB-KW"/>
</dbReference>
<dbReference type="OrthoDB" id="5296761at2"/>
<dbReference type="InterPro" id="IPR001854">
    <property type="entry name" value="Ribosomal_uL29"/>
</dbReference>
<dbReference type="Proteomes" id="UP000246278">
    <property type="component" value="Unassembled WGS sequence"/>
</dbReference>
<accession>A0A317T8Y7</accession>
<dbReference type="RefSeq" id="WP_110022527.1">
    <property type="nucleotide sequence ID" value="NZ_PDNZ01000002.1"/>
</dbReference>
<dbReference type="InterPro" id="IPR018254">
    <property type="entry name" value="Ribosomal_uL29_CS"/>
</dbReference>
<protein>
    <recommendedName>
        <fullName evidence="4 5">Large ribosomal subunit protein uL29</fullName>
    </recommendedName>
</protein>
<keyword evidence="2 5" id="KW-0689">Ribosomal protein</keyword>
<dbReference type="SUPFAM" id="SSF46561">
    <property type="entry name" value="Ribosomal protein L29 (L29p)"/>
    <property type="match status" value="1"/>
</dbReference>
<evidence type="ECO:0000256" key="4">
    <source>
        <dbReference type="ARBA" id="ARBA00035204"/>
    </source>
</evidence>
<dbReference type="HAMAP" id="MF_00374">
    <property type="entry name" value="Ribosomal_uL29"/>
    <property type="match status" value="1"/>
</dbReference>
<dbReference type="InterPro" id="IPR036049">
    <property type="entry name" value="Ribosomal_uL29_sf"/>
</dbReference>
<keyword evidence="7" id="KW-1185">Reference proteome</keyword>
<dbReference type="GO" id="GO:1990904">
    <property type="term" value="C:ribonucleoprotein complex"/>
    <property type="evidence" value="ECO:0007669"/>
    <property type="project" value="UniProtKB-KW"/>
</dbReference>
<dbReference type="GO" id="GO:0006412">
    <property type="term" value="P:translation"/>
    <property type="evidence" value="ECO:0007669"/>
    <property type="project" value="UniProtKB-UniRule"/>
</dbReference>
<proteinExistence type="inferred from homology"/>
<dbReference type="Gene3D" id="1.10.287.310">
    <property type="match status" value="1"/>
</dbReference>
<dbReference type="NCBIfam" id="TIGR00012">
    <property type="entry name" value="L29"/>
    <property type="match status" value="1"/>
</dbReference>
<dbReference type="Pfam" id="PF00831">
    <property type="entry name" value="Ribosomal_L29"/>
    <property type="match status" value="1"/>
</dbReference>
<dbReference type="AlphaFoldDB" id="A0A317T8Y7"/>
<evidence type="ECO:0000256" key="1">
    <source>
        <dbReference type="ARBA" id="ARBA00009254"/>
    </source>
</evidence>